<evidence type="ECO:0000313" key="1">
    <source>
        <dbReference type="EMBL" id="KKK64457.1"/>
    </source>
</evidence>
<name>A0A0F8X5T1_9ZZZZ</name>
<sequence>GAHWTNLRLLYEPLTPKRINGPAMICVYWGGTKATSAFCTAEWLEYPSSFS</sequence>
<dbReference type="EMBL" id="LAZR01061017">
    <property type="protein sequence ID" value="KKK64457.1"/>
    <property type="molecule type" value="Genomic_DNA"/>
</dbReference>
<dbReference type="AlphaFoldDB" id="A0A0F8X5T1"/>
<comment type="caution">
    <text evidence="1">The sequence shown here is derived from an EMBL/GenBank/DDBJ whole genome shotgun (WGS) entry which is preliminary data.</text>
</comment>
<accession>A0A0F8X5T1</accession>
<gene>
    <name evidence="1" type="ORF">LCGC14_2984040</name>
</gene>
<feature type="non-terminal residue" evidence="1">
    <location>
        <position position="1"/>
    </location>
</feature>
<protein>
    <submittedName>
        <fullName evidence="1">Uncharacterized protein</fullName>
    </submittedName>
</protein>
<organism evidence="1">
    <name type="scientific">marine sediment metagenome</name>
    <dbReference type="NCBI Taxonomy" id="412755"/>
    <lineage>
        <taxon>unclassified sequences</taxon>
        <taxon>metagenomes</taxon>
        <taxon>ecological metagenomes</taxon>
    </lineage>
</organism>
<reference evidence="1" key="1">
    <citation type="journal article" date="2015" name="Nature">
        <title>Complex archaea that bridge the gap between prokaryotes and eukaryotes.</title>
        <authorList>
            <person name="Spang A."/>
            <person name="Saw J.H."/>
            <person name="Jorgensen S.L."/>
            <person name="Zaremba-Niedzwiedzka K."/>
            <person name="Martijn J."/>
            <person name="Lind A.E."/>
            <person name="van Eijk R."/>
            <person name="Schleper C."/>
            <person name="Guy L."/>
            <person name="Ettema T.J."/>
        </authorList>
    </citation>
    <scope>NUCLEOTIDE SEQUENCE</scope>
</reference>
<proteinExistence type="predicted"/>